<dbReference type="InterPro" id="IPR050360">
    <property type="entry name" value="MFS_Sugar_Transporters"/>
</dbReference>
<feature type="region of interest" description="Disordered" evidence="8">
    <location>
        <begin position="505"/>
        <end position="529"/>
    </location>
</feature>
<dbReference type="FunFam" id="1.20.1250.20:FF:000134">
    <property type="entry name" value="MFS sugar transporter protein"/>
    <property type="match status" value="1"/>
</dbReference>
<dbReference type="PROSITE" id="PS00216">
    <property type="entry name" value="SUGAR_TRANSPORT_1"/>
    <property type="match status" value="1"/>
</dbReference>
<dbReference type="GO" id="GO:0005351">
    <property type="term" value="F:carbohydrate:proton symporter activity"/>
    <property type="evidence" value="ECO:0007669"/>
    <property type="project" value="TreeGrafter"/>
</dbReference>
<dbReference type="InterPro" id="IPR003663">
    <property type="entry name" value="Sugar/inositol_transpt"/>
</dbReference>
<dbReference type="InterPro" id="IPR005829">
    <property type="entry name" value="Sugar_transporter_CS"/>
</dbReference>
<feature type="transmembrane region" description="Helical" evidence="9">
    <location>
        <begin position="294"/>
        <end position="320"/>
    </location>
</feature>
<feature type="transmembrane region" description="Helical" evidence="9">
    <location>
        <begin position="332"/>
        <end position="353"/>
    </location>
</feature>
<comment type="subcellular location">
    <subcellularLocation>
        <location evidence="1">Membrane</location>
        <topology evidence="1">Multi-pass membrane protein</topology>
    </subcellularLocation>
</comment>
<comment type="caution">
    <text evidence="11">The sequence shown here is derived from an EMBL/GenBank/DDBJ whole genome shotgun (WGS) entry which is preliminary data.</text>
</comment>
<reference evidence="11 12" key="1">
    <citation type="submission" date="2020-01" db="EMBL/GenBank/DDBJ databases">
        <title>Draft genome sequence of Aspergillus udagawae IFM 46972.</title>
        <authorList>
            <person name="Takahashi H."/>
            <person name="Yaguchi T."/>
        </authorList>
    </citation>
    <scope>NUCLEOTIDE SEQUENCE [LARGE SCALE GENOMIC DNA]</scope>
    <source>
        <strain evidence="11 12">IFM 46972</strain>
    </source>
</reference>
<feature type="transmembrane region" description="Helical" evidence="9">
    <location>
        <begin position="138"/>
        <end position="161"/>
    </location>
</feature>
<keyword evidence="3 7" id="KW-0813">Transport</keyword>
<protein>
    <submittedName>
        <fullName evidence="11">Lactose permease</fullName>
    </submittedName>
</protein>
<evidence type="ECO:0000256" key="7">
    <source>
        <dbReference type="RuleBase" id="RU003346"/>
    </source>
</evidence>
<dbReference type="Pfam" id="PF00083">
    <property type="entry name" value="Sugar_tr"/>
    <property type="match status" value="1"/>
</dbReference>
<feature type="transmembrane region" description="Helical" evidence="9">
    <location>
        <begin position="40"/>
        <end position="59"/>
    </location>
</feature>
<proteinExistence type="inferred from homology"/>
<evidence type="ECO:0000256" key="4">
    <source>
        <dbReference type="ARBA" id="ARBA00022692"/>
    </source>
</evidence>
<dbReference type="EMBL" id="BLKC01000092">
    <property type="protein sequence ID" value="GFF51914.1"/>
    <property type="molecule type" value="Genomic_DNA"/>
</dbReference>
<organism evidence="11 12">
    <name type="scientific">Aspergillus udagawae</name>
    <dbReference type="NCBI Taxonomy" id="91492"/>
    <lineage>
        <taxon>Eukaryota</taxon>
        <taxon>Fungi</taxon>
        <taxon>Dikarya</taxon>
        <taxon>Ascomycota</taxon>
        <taxon>Pezizomycotina</taxon>
        <taxon>Eurotiomycetes</taxon>
        <taxon>Eurotiomycetidae</taxon>
        <taxon>Eurotiales</taxon>
        <taxon>Aspergillaceae</taxon>
        <taxon>Aspergillus</taxon>
        <taxon>Aspergillus subgen. Fumigati</taxon>
    </lineage>
</organism>
<dbReference type="PANTHER" id="PTHR48022:SF3">
    <property type="entry name" value="HEXOSE TRANSPORTER PROTEIN (AFU_ORTHOLOGUE AFUA_8G04480)-RELATED"/>
    <property type="match status" value="1"/>
</dbReference>
<dbReference type="SUPFAM" id="SSF103473">
    <property type="entry name" value="MFS general substrate transporter"/>
    <property type="match status" value="1"/>
</dbReference>
<evidence type="ECO:0000313" key="12">
    <source>
        <dbReference type="Proteomes" id="UP000465221"/>
    </source>
</evidence>
<comment type="similarity">
    <text evidence="2 7">Belongs to the major facilitator superfamily. Sugar transporter (TC 2.A.1.1) family.</text>
</comment>
<evidence type="ECO:0000256" key="1">
    <source>
        <dbReference type="ARBA" id="ARBA00004141"/>
    </source>
</evidence>
<accession>A0A8H3S6G0</accession>
<evidence type="ECO:0000256" key="3">
    <source>
        <dbReference type="ARBA" id="ARBA00022448"/>
    </source>
</evidence>
<dbReference type="Proteomes" id="UP000465221">
    <property type="component" value="Unassembled WGS sequence"/>
</dbReference>
<dbReference type="NCBIfam" id="TIGR00879">
    <property type="entry name" value="SP"/>
    <property type="match status" value="1"/>
</dbReference>
<keyword evidence="4 9" id="KW-0812">Transmembrane</keyword>
<dbReference type="PROSITE" id="PS50850">
    <property type="entry name" value="MFS"/>
    <property type="match status" value="1"/>
</dbReference>
<evidence type="ECO:0000256" key="6">
    <source>
        <dbReference type="ARBA" id="ARBA00023136"/>
    </source>
</evidence>
<dbReference type="InterPro" id="IPR036259">
    <property type="entry name" value="MFS_trans_sf"/>
</dbReference>
<dbReference type="InterPro" id="IPR005828">
    <property type="entry name" value="MFS_sugar_transport-like"/>
</dbReference>
<feature type="transmembrane region" description="Helical" evidence="9">
    <location>
        <begin position="460"/>
        <end position="479"/>
    </location>
</feature>
<feature type="transmembrane region" description="Helical" evidence="9">
    <location>
        <begin position="395"/>
        <end position="417"/>
    </location>
</feature>
<feature type="compositionally biased region" description="Basic and acidic residues" evidence="8">
    <location>
        <begin position="506"/>
        <end position="518"/>
    </location>
</feature>
<dbReference type="GO" id="GO:0016020">
    <property type="term" value="C:membrane"/>
    <property type="evidence" value="ECO:0007669"/>
    <property type="project" value="UniProtKB-SubCell"/>
</dbReference>
<evidence type="ECO:0000256" key="8">
    <source>
        <dbReference type="SAM" id="MobiDB-lite"/>
    </source>
</evidence>
<feature type="transmembrane region" description="Helical" evidence="9">
    <location>
        <begin position="429"/>
        <end position="448"/>
    </location>
</feature>
<evidence type="ECO:0000256" key="5">
    <source>
        <dbReference type="ARBA" id="ARBA00022989"/>
    </source>
</evidence>
<evidence type="ECO:0000256" key="9">
    <source>
        <dbReference type="SAM" id="Phobius"/>
    </source>
</evidence>
<dbReference type="AlphaFoldDB" id="A0A8H3S6G0"/>
<sequence>MGNQAMASPDPTIASKTAAEAERAVISSSTDRAWYHQPHLVYLNYIIISLVLFSSANGYDGSLMNGLQALDQWNLFMDYPTGAKLGWINAISLLGSGVASPGAAWVANRFGRKPGIYGGYIFLILGSVLQTASPNATAFLLARLSVGVASALFGNAAPLLINEIAHPRHRGILNSLFMTGWYVGGSVSAWVIFAVRTYSSSWSWRLPSLLQALLPAVALPGLLLAPESPRWLISQGREDEAYAILMRYHAAGRHSSLVDAEFQEIRATIRAEQDAHRGASYAEMISTPGNRHRLIISLSLGFFAQWVGNGVISYYLALILDTVGVTTVRDQTLISACLQMWNLLFAIVGSLLIDRFGRRPLFLSSAMIMLVSYVLVTALSGSFAMTRHAATGGAVIPFLFIFFAGYGIALTPLLTAYPCEIWSFRLRSRGLAVTWMSTVCASFFNIFVNPIALEAIAWKYYLIFVAVLLLFGVTAYFLYPETKGYTLEQIAVIFDGPTSALDDIEREPKSVDTAEDPKGVATTIHQETT</sequence>
<feature type="domain" description="Major facilitator superfamily (MFS) profile" evidence="10">
    <location>
        <begin position="46"/>
        <end position="483"/>
    </location>
</feature>
<feature type="transmembrane region" description="Helical" evidence="9">
    <location>
        <begin position="85"/>
        <end position="107"/>
    </location>
</feature>
<name>A0A8H3S6G0_9EURO</name>
<feature type="transmembrane region" description="Helical" evidence="9">
    <location>
        <begin position="360"/>
        <end position="383"/>
    </location>
</feature>
<evidence type="ECO:0000256" key="2">
    <source>
        <dbReference type="ARBA" id="ARBA00010992"/>
    </source>
</evidence>
<evidence type="ECO:0000259" key="10">
    <source>
        <dbReference type="PROSITE" id="PS50850"/>
    </source>
</evidence>
<gene>
    <name evidence="11" type="ORF">IFM46972_09411</name>
</gene>
<dbReference type="InterPro" id="IPR020846">
    <property type="entry name" value="MFS_dom"/>
</dbReference>
<dbReference type="Gene3D" id="1.20.1250.20">
    <property type="entry name" value="MFS general substrate transporter like domains"/>
    <property type="match status" value="1"/>
</dbReference>
<evidence type="ECO:0000313" key="11">
    <source>
        <dbReference type="EMBL" id="GFF51914.1"/>
    </source>
</evidence>
<keyword evidence="6 9" id="KW-0472">Membrane</keyword>
<keyword evidence="5 9" id="KW-1133">Transmembrane helix</keyword>
<feature type="transmembrane region" description="Helical" evidence="9">
    <location>
        <begin position="206"/>
        <end position="225"/>
    </location>
</feature>
<feature type="transmembrane region" description="Helical" evidence="9">
    <location>
        <begin position="173"/>
        <end position="194"/>
    </location>
</feature>
<dbReference type="PANTHER" id="PTHR48022">
    <property type="entry name" value="PLASTIDIC GLUCOSE TRANSPORTER 4"/>
    <property type="match status" value="1"/>
</dbReference>
<feature type="transmembrane region" description="Helical" evidence="9">
    <location>
        <begin position="114"/>
        <end position="132"/>
    </location>
</feature>